<accession>A0A098S7F3</accession>
<gene>
    <name evidence="2" type="ORF">IX84_18555</name>
</gene>
<dbReference type="Pfam" id="PF02589">
    <property type="entry name" value="LUD_dom"/>
    <property type="match status" value="1"/>
</dbReference>
<dbReference type="InterPro" id="IPR003741">
    <property type="entry name" value="LUD_dom"/>
</dbReference>
<name>A0A098S7F3_9BACT</name>
<feature type="domain" description="LUD" evidence="1">
    <location>
        <begin position="93"/>
        <end position="191"/>
    </location>
</feature>
<dbReference type="STRING" id="1524460.IX84_18555"/>
<dbReference type="Gene3D" id="3.40.50.10420">
    <property type="entry name" value="NagB/RpiA/CoA transferase-like"/>
    <property type="match status" value="1"/>
</dbReference>
<reference evidence="2 3" key="1">
    <citation type="journal article" date="2014" name="Int. J. Syst. Evol. Microbiol.">
        <title>Phaeodactylibacter xiamenensis gen. nov., sp. nov., a member of the family Saprospiraceae isolated from the marine alga Phaeodactylum tricornutum.</title>
        <authorList>
            <person name="Chen Z.Jr."/>
            <person name="Lei X."/>
            <person name="Lai Q."/>
            <person name="Li Y."/>
            <person name="Zhang B."/>
            <person name="Zhang J."/>
            <person name="Zhang H."/>
            <person name="Yang L."/>
            <person name="Zheng W."/>
            <person name="Tian Y."/>
            <person name="Yu Z."/>
            <person name="Xu H.Jr."/>
            <person name="Zheng T."/>
        </authorList>
    </citation>
    <scope>NUCLEOTIDE SEQUENCE [LARGE SCALE GENOMIC DNA]</scope>
    <source>
        <strain evidence="2 3">KD52</strain>
    </source>
</reference>
<sequence length="191" mass="20320">MMSKAHILKAIQAAKPVPCPLPVVPVFEAETPPTREIFGSVAAQSGSRVVRAEDFVGLATAVRTIYPKDISIATPLRAIQSDIDLQQASPADLNGVDVAVIPAQLGVAENGAVWVTEADCVHRVLPFIAQHLVLVLPEDRIVRNMHEAYAQIKIDDTGFGVFIAGPSKTADIEQSLVIGAQGARSLTIILI</sequence>
<dbReference type="PANTHER" id="PTHR43682:SF1">
    <property type="entry name" value="LACTATE UTILIZATION PROTEIN C"/>
    <property type="match status" value="1"/>
</dbReference>
<dbReference type="InterPro" id="IPR037171">
    <property type="entry name" value="NagB/RpiA_transferase-like"/>
</dbReference>
<evidence type="ECO:0000259" key="1">
    <source>
        <dbReference type="Pfam" id="PF02589"/>
    </source>
</evidence>
<dbReference type="Proteomes" id="UP000029736">
    <property type="component" value="Unassembled WGS sequence"/>
</dbReference>
<comment type="caution">
    <text evidence="2">The sequence shown here is derived from an EMBL/GenBank/DDBJ whole genome shotgun (WGS) entry which is preliminary data.</text>
</comment>
<protein>
    <recommendedName>
        <fullName evidence="1">LUD domain-containing protein</fullName>
    </recommendedName>
</protein>
<dbReference type="SUPFAM" id="SSF100950">
    <property type="entry name" value="NagB/RpiA/CoA transferase-like"/>
    <property type="match status" value="1"/>
</dbReference>
<dbReference type="AlphaFoldDB" id="A0A098S7F3"/>
<evidence type="ECO:0000313" key="2">
    <source>
        <dbReference type="EMBL" id="KGE87022.1"/>
    </source>
</evidence>
<dbReference type="EMBL" id="JPOS01000039">
    <property type="protein sequence ID" value="KGE87022.1"/>
    <property type="molecule type" value="Genomic_DNA"/>
</dbReference>
<keyword evidence="3" id="KW-1185">Reference proteome</keyword>
<evidence type="ECO:0000313" key="3">
    <source>
        <dbReference type="Proteomes" id="UP000029736"/>
    </source>
</evidence>
<organism evidence="2 3">
    <name type="scientific">Phaeodactylibacter xiamenensis</name>
    <dbReference type="NCBI Taxonomy" id="1524460"/>
    <lineage>
        <taxon>Bacteria</taxon>
        <taxon>Pseudomonadati</taxon>
        <taxon>Bacteroidota</taxon>
        <taxon>Saprospiria</taxon>
        <taxon>Saprospirales</taxon>
        <taxon>Haliscomenobacteraceae</taxon>
        <taxon>Phaeodactylibacter</taxon>
    </lineage>
</organism>
<dbReference type="PANTHER" id="PTHR43682">
    <property type="entry name" value="LACTATE UTILIZATION PROTEIN C"/>
    <property type="match status" value="1"/>
</dbReference>
<proteinExistence type="predicted"/>
<dbReference type="InterPro" id="IPR024185">
    <property type="entry name" value="FTHF_cligase-like_sf"/>
</dbReference>